<keyword evidence="4" id="KW-1003">Cell membrane</keyword>
<evidence type="ECO:0000256" key="1">
    <source>
        <dbReference type="ARBA" id="ARBA00004167"/>
    </source>
</evidence>
<evidence type="ECO:0000256" key="4">
    <source>
        <dbReference type="ARBA" id="ARBA00022475"/>
    </source>
</evidence>
<comment type="function">
    <text evidence="6">Has immunoglobulin-binding and hemagglutination properties, and can bind to mannose. Essential for virulence. May be involved in LPS biosynthesis or polysaccharide transport.</text>
</comment>
<dbReference type="Pfam" id="PF07886">
    <property type="entry name" value="BA14K"/>
    <property type="match status" value="1"/>
</dbReference>
<evidence type="ECO:0000256" key="7">
    <source>
        <dbReference type="SAM" id="SignalP"/>
    </source>
</evidence>
<keyword evidence="4" id="KW-0472">Membrane</keyword>
<dbReference type="Proteomes" id="UP000294576">
    <property type="component" value="Unassembled WGS sequence"/>
</dbReference>
<evidence type="ECO:0000256" key="3">
    <source>
        <dbReference type="ARBA" id="ARBA00020552"/>
    </source>
</evidence>
<evidence type="ECO:0000313" key="8">
    <source>
        <dbReference type="EMBL" id="PKA40121.1"/>
    </source>
</evidence>
<gene>
    <name evidence="8" type="ORF">CWR43_26240</name>
    <name evidence="9" type="ORF">EV132_102304</name>
    <name evidence="10" type="ORF">N2599_02465</name>
</gene>
<name>A0A2N0D1X0_RHISU</name>
<dbReference type="GO" id="GO:0030246">
    <property type="term" value="F:carbohydrate binding"/>
    <property type="evidence" value="ECO:0007669"/>
    <property type="project" value="UniProtKB-KW"/>
</dbReference>
<organism evidence="8 11">
    <name type="scientific">Rhizobium sullae</name>
    <name type="common">Rhizobium hedysari</name>
    <dbReference type="NCBI Taxonomy" id="50338"/>
    <lineage>
        <taxon>Bacteria</taxon>
        <taxon>Pseudomonadati</taxon>
        <taxon>Pseudomonadota</taxon>
        <taxon>Alphaproteobacteria</taxon>
        <taxon>Hyphomicrobiales</taxon>
        <taxon>Rhizobiaceae</taxon>
        <taxon>Rhizobium/Agrobacterium group</taxon>
        <taxon>Rhizobium</taxon>
    </lineage>
</organism>
<evidence type="ECO:0000256" key="2">
    <source>
        <dbReference type="ARBA" id="ARBA00010270"/>
    </source>
</evidence>
<dbReference type="STRING" id="1041146.GCA_000427985_00445"/>
<proteinExistence type="inferred from homology"/>
<dbReference type="EMBL" id="CP104143">
    <property type="protein sequence ID" value="UWU14917.1"/>
    <property type="molecule type" value="Genomic_DNA"/>
</dbReference>
<dbReference type="EMBL" id="PIQN01000022">
    <property type="protein sequence ID" value="PKA40121.1"/>
    <property type="molecule type" value="Genomic_DNA"/>
</dbReference>
<reference evidence="8 11" key="1">
    <citation type="submission" date="2017-11" db="EMBL/GenBank/DDBJ databases">
        <authorList>
            <person name="Han C.G."/>
        </authorList>
    </citation>
    <scope>NUCLEOTIDE SEQUENCE [LARGE SCALE GENOMIC DNA]</scope>
    <source>
        <strain evidence="8 11">HCNT1</strain>
    </source>
</reference>
<evidence type="ECO:0000313" key="13">
    <source>
        <dbReference type="Proteomes" id="UP001060123"/>
    </source>
</evidence>
<evidence type="ECO:0000313" key="10">
    <source>
        <dbReference type="EMBL" id="UWU14917.1"/>
    </source>
</evidence>
<dbReference type="GO" id="GO:0016020">
    <property type="term" value="C:membrane"/>
    <property type="evidence" value="ECO:0007669"/>
    <property type="project" value="UniProtKB-SubCell"/>
</dbReference>
<dbReference type="Proteomes" id="UP001060123">
    <property type="component" value="Chromosome"/>
</dbReference>
<protein>
    <recommendedName>
        <fullName evidence="3">Lectin-like protein BA14k</fullName>
    </recommendedName>
</protein>
<keyword evidence="7" id="KW-0732">Signal</keyword>
<comment type="similarity">
    <text evidence="2">Belongs to the BA14k family.</text>
</comment>
<sequence length="170" mass="19351">MNGLSKKIASAVFSAVVVLTSFVPSQAIQMPAAPQIEKSDVQNVQYRRYYPPGYRPIYRPGYRPGYYPGYRPAYRPAYRPGWYGGYRGYPYYRRGYREYNGYWYPLAAFGAGAIIGGAIASQPRYVAPPAYSGGGGHVAWCANRYRSYRAYDNTFQPYNGPRQQCYSPYN</sequence>
<reference evidence="10" key="4">
    <citation type="submission" date="2022-09" db="EMBL/GenBank/DDBJ databases">
        <title>Australian commercial rhizobial inoculants.</title>
        <authorList>
            <person name="Kohlmeier M.G."/>
            <person name="O'Hara G.W."/>
            <person name="Colombi E."/>
            <person name="Ramsay J.P."/>
            <person name="Terpolilli J."/>
        </authorList>
    </citation>
    <scope>NUCLEOTIDE SEQUENCE</scope>
    <source>
        <strain evidence="10">WSM1592</strain>
    </source>
</reference>
<evidence type="ECO:0000313" key="9">
    <source>
        <dbReference type="EMBL" id="TCU19075.1"/>
    </source>
</evidence>
<comment type="subcellular location">
    <subcellularLocation>
        <location evidence="1">Membrane</location>
        <topology evidence="1">Single-pass membrane protein</topology>
    </subcellularLocation>
</comment>
<evidence type="ECO:0000256" key="5">
    <source>
        <dbReference type="ARBA" id="ARBA00022734"/>
    </source>
</evidence>
<evidence type="ECO:0000256" key="6">
    <source>
        <dbReference type="ARBA" id="ARBA00025321"/>
    </source>
</evidence>
<reference evidence="9 12" key="3">
    <citation type="submission" date="2019-03" db="EMBL/GenBank/DDBJ databases">
        <title>Genomic Encyclopedia of Type Strains, Phase IV (KMG-V): Genome sequencing to study the core and pangenomes of soil and plant-associated prokaryotes.</title>
        <authorList>
            <person name="Whitman W."/>
        </authorList>
    </citation>
    <scope>NUCLEOTIDE SEQUENCE [LARGE SCALE GENOMIC DNA]</scope>
    <source>
        <strain evidence="9 12">Hc14</strain>
    </source>
</reference>
<reference evidence="8 11" key="2">
    <citation type="submission" date="2017-12" db="EMBL/GenBank/DDBJ databases">
        <title>Genome sequence of Rhizobium sullae HCNT1 isolated from Sulla coronaria nodules and featuring peculiar denitrification phenotypes.</title>
        <authorList>
            <person name="De Diego-Diaz B."/>
            <person name="Treu L."/>
            <person name="Campanaro S."/>
            <person name="Da Silva Duarte V."/>
            <person name="Basaglia M."/>
            <person name="Favaro L."/>
            <person name="Casella S."/>
            <person name="Squartini A."/>
        </authorList>
    </citation>
    <scope>NUCLEOTIDE SEQUENCE [LARGE SCALE GENOMIC DNA]</scope>
    <source>
        <strain evidence="8 11">HCNT1</strain>
    </source>
</reference>
<feature type="signal peptide" evidence="7">
    <location>
        <begin position="1"/>
        <end position="27"/>
    </location>
</feature>
<dbReference type="Proteomes" id="UP000232164">
    <property type="component" value="Unassembled WGS sequence"/>
</dbReference>
<dbReference type="RefSeq" id="WP_027507752.1">
    <property type="nucleotide sequence ID" value="NZ_CP104143.1"/>
</dbReference>
<evidence type="ECO:0000313" key="11">
    <source>
        <dbReference type="Proteomes" id="UP000232164"/>
    </source>
</evidence>
<evidence type="ECO:0000313" key="12">
    <source>
        <dbReference type="Proteomes" id="UP000294576"/>
    </source>
</evidence>
<feature type="chain" id="PRO_5044577320" description="Lectin-like protein BA14k" evidence="7">
    <location>
        <begin position="28"/>
        <end position="170"/>
    </location>
</feature>
<keyword evidence="5" id="KW-0430">Lectin</keyword>
<keyword evidence="13" id="KW-1185">Reference proteome</keyword>
<accession>A0A2N0D1X0</accession>
<dbReference type="OrthoDB" id="8117189at2"/>
<dbReference type="InterPro" id="IPR012413">
    <property type="entry name" value="BA14K"/>
</dbReference>
<dbReference type="AlphaFoldDB" id="A0A2N0D1X0"/>
<dbReference type="EMBL" id="SMBH01000002">
    <property type="protein sequence ID" value="TCU19075.1"/>
    <property type="molecule type" value="Genomic_DNA"/>
</dbReference>